<comment type="caution">
    <text evidence="2">The sequence shown here is derived from an EMBL/GenBank/DDBJ whole genome shotgun (WGS) entry which is preliminary data.</text>
</comment>
<gene>
    <name evidence="2" type="ORF">R1flu_019865</name>
</gene>
<sequence>MNGSRGECGERLERREIRRQPSEDLYLDSDEKESKPSTNSDIGLHLFGQVYGVLKGLSEDIINHVTFRINIGP</sequence>
<name>A0ABD1ZJV1_9MARC</name>
<accession>A0ABD1ZJV1</accession>
<dbReference type="Proteomes" id="UP001605036">
    <property type="component" value="Unassembled WGS sequence"/>
</dbReference>
<reference evidence="2 3" key="1">
    <citation type="submission" date="2024-09" db="EMBL/GenBank/DDBJ databases">
        <title>Chromosome-scale assembly of Riccia fluitans.</title>
        <authorList>
            <person name="Paukszto L."/>
            <person name="Sawicki J."/>
            <person name="Karawczyk K."/>
            <person name="Piernik-Szablinska J."/>
            <person name="Szczecinska M."/>
            <person name="Mazdziarz M."/>
        </authorList>
    </citation>
    <scope>NUCLEOTIDE SEQUENCE [LARGE SCALE GENOMIC DNA]</scope>
    <source>
        <strain evidence="2">Rf_01</strain>
        <tissue evidence="2">Aerial parts of the thallus</tissue>
    </source>
</reference>
<proteinExistence type="predicted"/>
<evidence type="ECO:0000313" key="3">
    <source>
        <dbReference type="Proteomes" id="UP001605036"/>
    </source>
</evidence>
<keyword evidence="3" id="KW-1185">Reference proteome</keyword>
<feature type="region of interest" description="Disordered" evidence="1">
    <location>
        <begin position="1"/>
        <end position="41"/>
    </location>
</feature>
<evidence type="ECO:0000313" key="2">
    <source>
        <dbReference type="EMBL" id="KAL2651737.1"/>
    </source>
</evidence>
<organism evidence="2 3">
    <name type="scientific">Riccia fluitans</name>
    <dbReference type="NCBI Taxonomy" id="41844"/>
    <lineage>
        <taxon>Eukaryota</taxon>
        <taxon>Viridiplantae</taxon>
        <taxon>Streptophyta</taxon>
        <taxon>Embryophyta</taxon>
        <taxon>Marchantiophyta</taxon>
        <taxon>Marchantiopsida</taxon>
        <taxon>Marchantiidae</taxon>
        <taxon>Marchantiales</taxon>
        <taxon>Ricciaceae</taxon>
        <taxon>Riccia</taxon>
    </lineage>
</organism>
<evidence type="ECO:0000256" key="1">
    <source>
        <dbReference type="SAM" id="MobiDB-lite"/>
    </source>
</evidence>
<dbReference type="EMBL" id="JBHFFA010000001">
    <property type="protein sequence ID" value="KAL2651737.1"/>
    <property type="molecule type" value="Genomic_DNA"/>
</dbReference>
<protein>
    <submittedName>
        <fullName evidence="2">Uncharacterized protein</fullName>
    </submittedName>
</protein>
<feature type="compositionally biased region" description="Basic and acidic residues" evidence="1">
    <location>
        <begin position="7"/>
        <end position="22"/>
    </location>
</feature>
<dbReference type="AlphaFoldDB" id="A0ABD1ZJV1"/>